<dbReference type="SUPFAM" id="SSF49447">
    <property type="entry name" value="Second domain of Mu2 adaptin subunit (ap50) of ap2 adaptor"/>
    <property type="match status" value="2"/>
</dbReference>
<keyword evidence="3" id="KW-0653">Protein transport</keyword>
<organism evidence="7 8">
    <name type="scientific">Zea mays</name>
    <name type="common">Maize</name>
    <dbReference type="NCBI Taxonomy" id="4577"/>
    <lineage>
        <taxon>Eukaryota</taxon>
        <taxon>Viridiplantae</taxon>
        <taxon>Streptophyta</taxon>
        <taxon>Embryophyta</taxon>
        <taxon>Tracheophyta</taxon>
        <taxon>Spermatophyta</taxon>
        <taxon>Magnoliopsida</taxon>
        <taxon>Liliopsida</taxon>
        <taxon>Poales</taxon>
        <taxon>Poaceae</taxon>
        <taxon>PACMAD clade</taxon>
        <taxon>Panicoideae</taxon>
        <taxon>Andropogonodae</taxon>
        <taxon>Andropogoneae</taxon>
        <taxon>Tripsacinae</taxon>
        <taxon>Zea</taxon>
    </lineage>
</organism>
<feature type="region of interest" description="Disordered" evidence="5">
    <location>
        <begin position="1190"/>
        <end position="1213"/>
    </location>
</feature>
<name>A0A3L6FWV9_MAIZE</name>
<evidence type="ECO:0000313" key="7">
    <source>
        <dbReference type="EMBL" id="PWZ38983.1"/>
    </source>
</evidence>
<dbReference type="Pfam" id="PF00928">
    <property type="entry name" value="Adap_comp_sub"/>
    <property type="match status" value="2"/>
</dbReference>
<evidence type="ECO:0000256" key="3">
    <source>
        <dbReference type="ARBA" id="ARBA00022927"/>
    </source>
</evidence>
<reference evidence="7 8" key="1">
    <citation type="journal article" date="2018" name="Nat. Genet.">
        <title>Extensive intraspecific gene order and gene structural variations between Mo17 and other maize genomes.</title>
        <authorList>
            <person name="Sun S."/>
            <person name="Zhou Y."/>
            <person name="Chen J."/>
            <person name="Shi J."/>
            <person name="Zhao H."/>
            <person name="Zhao H."/>
            <person name="Song W."/>
            <person name="Zhang M."/>
            <person name="Cui Y."/>
            <person name="Dong X."/>
            <person name="Liu H."/>
            <person name="Ma X."/>
            <person name="Jiao Y."/>
            <person name="Wang B."/>
            <person name="Wei X."/>
            <person name="Stein J.C."/>
            <person name="Glaubitz J.C."/>
            <person name="Lu F."/>
            <person name="Yu G."/>
            <person name="Liang C."/>
            <person name="Fengler K."/>
            <person name="Li B."/>
            <person name="Rafalski A."/>
            <person name="Schnable P.S."/>
            <person name="Ware D.H."/>
            <person name="Buckler E.S."/>
            <person name="Lai J."/>
        </authorList>
    </citation>
    <scope>NUCLEOTIDE SEQUENCE [LARGE SCALE GENOMIC DNA]</scope>
    <source>
        <strain evidence="8">cv. Missouri 17</strain>
        <tissue evidence="7">Seedling</tissue>
    </source>
</reference>
<feature type="compositionally biased region" description="Basic and acidic residues" evidence="5">
    <location>
        <begin position="311"/>
        <end position="322"/>
    </location>
</feature>
<dbReference type="InterPro" id="IPR011012">
    <property type="entry name" value="Longin-like_dom_sf"/>
</dbReference>
<feature type="compositionally biased region" description="Basic and acidic residues" evidence="5">
    <location>
        <begin position="95"/>
        <end position="104"/>
    </location>
</feature>
<dbReference type="ExpressionAtlas" id="A0A3L6FWV9">
    <property type="expression patterns" value="baseline and differential"/>
</dbReference>
<dbReference type="GO" id="GO:0006886">
    <property type="term" value="P:intracellular protein transport"/>
    <property type="evidence" value="ECO:0007669"/>
    <property type="project" value="InterPro"/>
</dbReference>
<feature type="compositionally biased region" description="Gly residues" evidence="5">
    <location>
        <begin position="21"/>
        <end position="31"/>
    </location>
</feature>
<dbReference type="SUPFAM" id="SSF64356">
    <property type="entry name" value="SNARE-like"/>
    <property type="match status" value="1"/>
</dbReference>
<feature type="compositionally biased region" description="Basic residues" evidence="5">
    <location>
        <begin position="207"/>
        <end position="216"/>
    </location>
</feature>
<keyword evidence="2" id="KW-0813">Transport</keyword>
<dbReference type="Gene3D" id="2.60.40.1170">
    <property type="entry name" value="Mu homology domain, subdomain B"/>
    <property type="match status" value="2"/>
</dbReference>
<dbReference type="Proteomes" id="UP000251960">
    <property type="component" value="Chromosome 2"/>
</dbReference>
<dbReference type="GO" id="GO:0030131">
    <property type="term" value="C:clathrin adaptor complex"/>
    <property type="evidence" value="ECO:0007669"/>
    <property type="project" value="InterPro"/>
</dbReference>
<gene>
    <name evidence="7" type="primary">AP4M</name>
    <name evidence="7" type="ORF">Zm00014a_015381</name>
</gene>
<keyword evidence="4" id="KW-0472">Membrane</keyword>
<dbReference type="Gene3D" id="3.30.450.60">
    <property type="match status" value="1"/>
</dbReference>
<dbReference type="EMBL" id="NCVQ01000003">
    <property type="protein sequence ID" value="PWZ38983.1"/>
    <property type="molecule type" value="Genomic_DNA"/>
</dbReference>
<evidence type="ECO:0000259" key="6">
    <source>
        <dbReference type="PROSITE" id="PS51072"/>
    </source>
</evidence>
<feature type="region of interest" description="Disordered" evidence="5">
    <location>
        <begin position="92"/>
        <end position="238"/>
    </location>
</feature>
<dbReference type="GO" id="GO:0016192">
    <property type="term" value="P:vesicle-mediated transport"/>
    <property type="evidence" value="ECO:0007669"/>
    <property type="project" value="InterPro"/>
</dbReference>
<comment type="caution">
    <text evidence="7">The sequence shown here is derived from an EMBL/GenBank/DDBJ whole genome shotgun (WGS) entry which is preliminary data.</text>
</comment>
<evidence type="ECO:0000256" key="5">
    <source>
        <dbReference type="SAM" id="MobiDB-lite"/>
    </source>
</evidence>
<proteinExistence type="predicted"/>
<accession>A0A3L6FWV9</accession>
<dbReference type="InterPro" id="IPR018240">
    <property type="entry name" value="Clathrin_mu_CS"/>
</dbReference>
<dbReference type="InterPro" id="IPR036168">
    <property type="entry name" value="AP2_Mu_C_sf"/>
</dbReference>
<feature type="compositionally biased region" description="Basic residues" evidence="5">
    <location>
        <begin position="44"/>
        <end position="55"/>
    </location>
</feature>
<dbReference type="FunFam" id="3.30.450.60:FF:000002">
    <property type="entry name" value="AP-2 complex subunit mu, putative"/>
    <property type="match status" value="1"/>
</dbReference>
<feature type="region of interest" description="Disordered" evidence="5">
    <location>
        <begin position="1"/>
        <end position="66"/>
    </location>
</feature>
<feature type="compositionally biased region" description="Basic and acidic residues" evidence="5">
    <location>
        <begin position="125"/>
        <end position="179"/>
    </location>
</feature>
<comment type="subcellular location">
    <subcellularLocation>
        <location evidence="1">Endomembrane system</location>
    </subcellularLocation>
</comment>
<dbReference type="CDD" id="cd09253">
    <property type="entry name" value="AP-4_Mu4_Cterm"/>
    <property type="match status" value="1"/>
</dbReference>
<protein>
    <submittedName>
        <fullName evidence="7">AP-4 complex subunit mu</fullName>
    </submittedName>
</protein>
<feature type="region of interest" description="Disordered" evidence="5">
    <location>
        <begin position="311"/>
        <end position="336"/>
    </location>
</feature>
<sequence>MHSPRSRIRVRDPHPNPHRPSGGGRGGGGGCLRRRSPPAPPSPRYRRRPQRHTPPPRRGSDPHPDISAIARHRILLEAGRFAAHYLVAQGVLPDHVLRDREDPPASRGRNLDGGGDPRSSWNDGDWARAWEDDDRQARKSTRWDRRSQSFDDRGKKYHDAGRDVDRGARRTRDYDEPRRPPMSRSYSHNDRRPSGSADGGRVDPRSRSRSRSRARIRRDLDHTKVTDSGIIPADAADDGDCDVHYGHVDEMPRQQRRVPSSVVVADSADQAMATEDGEAEFDIHGLNRTRDVSEDEDGEFAAARLNGEDDVHPLKSVKEPALHRGSQLSNAVEDREAANAPTMVMDACTRETSGEDNAYSEATNEMVAPHPHSEGKPELPASCRPFDLNVVETPDACEMAGDPQADHVSDLVGWIHQQTNCHASEFQGQDERHMLKNGHDLIRYDLNSEAVEDAQDIHLLEDEKLPVGLGIDAHDTTRIQCWRGSHLRLNQNAGELEHENDCVIGEQLLLSDGMDGHLVRDYQMASEPKMGVYDLHSYNLESEKMLLDDGAEKHAHDNCHLHDGQVLFNQSANLQAHNRANERTIPVINLEDDDYEEQSDIREFLESNFHAGAYVCVQAIFSVMHGHNIQLHLLVVVICCRGDAWPQYSLMENPACVTDGRSGPMNTITATPTHHARLRACDPTDTHSREARGRRGKAARPAAQDICACDPEEASARWDDIAVLRSVAARRPHRLPRLITLENRLDIQHNNVDGVNYIHVKVAGLFFVVTTMVNVSPSLLLELLQRIARVTKDYLGVLNEDSLRKNFILVYELLDEVIDFGYPQTTSTEVLKSYIFNEPIMVDAGRLPPLGPAAMFMQGTKRMPGTAVTKSVVATEPGGKKREEIFVDIIERISVTFSSSGYILTSEIDGTIQMKSYLTGNPEIRLALNEDLSIGRTGSSSYASRRWRQVAAREARRLWPYAGVKNPYDHVVRGCLQIAHGRLGLEVRRMAHGLGREASIQRGHGSRSAPEQELHVRQELGHGLRLRRWDYERRTGAGCLAGRDAGSRGGRGGRRRREAVVRLAHALAAERHRSEAAAGLQQHHSVLDEAEVEASLAEDQVPVRGRGHQPSGNRSVGFSFSPNQGTNSCNAQGPVPPLGTGARVLGEAGKDATLELGDVEAAEGADGASVRFRVVGAVAVGREELGAGDRAEITGASGQEGRRRGRGDYRSSSGGGTVILDDCNFHESVHLDSFDIDRTLTLIPPDGEFPVMNYRMTQEFKPPFRVTALIEEAGPARAEVLLKIRADFSASATANTIVVQMPVPAYTMRASFELEAGAVGQTTDFKEGSRRLEWNLKKASTSKDILLNNFNYTLQIVGGSEHTLRAKLTFSQESHGNITKEAGPVNMNFTIPMYNASKLQARPYTFCMVRYLQIAKKSKAYNPYRWVRYVTQANSYVARL</sequence>
<feature type="domain" description="MHD" evidence="6">
    <location>
        <begin position="882"/>
        <end position="1132"/>
    </location>
</feature>
<dbReference type="PROSITE" id="PS00991">
    <property type="entry name" value="CLAT_ADAPTOR_M_2"/>
    <property type="match status" value="1"/>
</dbReference>
<dbReference type="GO" id="GO:0012505">
    <property type="term" value="C:endomembrane system"/>
    <property type="evidence" value="ECO:0007669"/>
    <property type="project" value="UniProtKB-SubCell"/>
</dbReference>
<dbReference type="PANTHER" id="PTHR10529">
    <property type="entry name" value="AP COMPLEX SUBUNIT MU"/>
    <property type="match status" value="1"/>
</dbReference>
<feature type="domain" description="MHD" evidence="6">
    <location>
        <begin position="1167"/>
        <end position="1439"/>
    </location>
</feature>
<evidence type="ECO:0000256" key="4">
    <source>
        <dbReference type="ARBA" id="ARBA00023136"/>
    </source>
</evidence>
<evidence type="ECO:0000313" key="8">
    <source>
        <dbReference type="Proteomes" id="UP000251960"/>
    </source>
</evidence>
<evidence type="ECO:0000256" key="1">
    <source>
        <dbReference type="ARBA" id="ARBA00004308"/>
    </source>
</evidence>
<dbReference type="InterPro" id="IPR050431">
    <property type="entry name" value="Adaptor_comp_med_subunit"/>
</dbReference>
<feature type="compositionally biased region" description="Basic and acidic residues" evidence="5">
    <location>
        <begin position="1200"/>
        <end position="1209"/>
    </location>
</feature>
<dbReference type="PROSITE" id="PS51072">
    <property type="entry name" value="MHD"/>
    <property type="match status" value="2"/>
</dbReference>
<dbReference type="InterPro" id="IPR028565">
    <property type="entry name" value="MHD"/>
</dbReference>
<evidence type="ECO:0000256" key="2">
    <source>
        <dbReference type="ARBA" id="ARBA00022448"/>
    </source>
</evidence>